<gene>
    <name evidence="1" type="ORF">SPELUC_LOCUS17832</name>
</gene>
<name>A0ACA9RKD4_9GLOM</name>
<feature type="non-terminal residue" evidence="1">
    <location>
        <position position="1"/>
    </location>
</feature>
<organism evidence="1 2">
    <name type="scientific">Cetraspora pellucida</name>
    <dbReference type="NCBI Taxonomy" id="1433469"/>
    <lineage>
        <taxon>Eukaryota</taxon>
        <taxon>Fungi</taxon>
        <taxon>Fungi incertae sedis</taxon>
        <taxon>Mucoromycota</taxon>
        <taxon>Glomeromycotina</taxon>
        <taxon>Glomeromycetes</taxon>
        <taxon>Diversisporales</taxon>
        <taxon>Gigasporaceae</taxon>
        <taxon>Cetraspora</taxon>
    </lineage>
</organism>
<reference evidence="1" key="1">
    <citation type="submission" date="2021-06" db="EMBL/GenBank/DDBJ databases">
        <authorList>
            <person name="Kallberg Y."/>
            <person name="Tangrot J."/>
            <person name="Rosling A."/>
        </authorList>
    </citation>
    <scope>NUCLEOTIDE SEQUENCE</scope>
    <source>
        <strain evidence="1">28 12/20/2015</strain>
    </source>
</reference>
<evidence type="ECO:0000313" key="2">
    <source>
        <dbReference type="Proteomes" id="UP000789366"/>
    </source>
</evidence>
<evidence type="ECO:0000313" key="1">
    <source>
        <dbReference type="EMBL" id="CAG8798308.1"/>
    </source>
</evidence>
<protein>
    <submittedName>
        <fullName evidence="1">10158_t:CDS:1</fullName>
    </submittedName>
</protein>
<dbReference type="Proteomes" id="UP000789366">
    <property type="component" value="Unassembled WGS sequence"/>
</dbReference>
<feature type="non-terminal residue" evidence="1">
    <location>
        <position position="63"/>
    </location>
</feature>
<proteinExistence type="predicted"/>
<comment type="caution">
    <text evidence="1">The sequence shown here is derived from an EMBL/GenBank/DDBJ whole genome shotgun (WGS) entry which is preliminary data.</text>
</comment>
<keyword evidence="2" id="KW-1185">Reference proteome</keyword>
<sequence>SSQQLFSDSGLTKQQVLDDLFDLPVLVKKQTVEEQQIVKKEQTVKEQQIVEEQQIVKEEQEEQ</sequence>
<dbReference type="EMBL" id="CAJVPW010076833">
    <property type="protein sequence ID" value="CAG8798308.1"/>
    <property type="molecule type" value="Genomic_DNA"/>
</dbReference>
<accession>A0ACA9RKD4</accession>